<feature type="region of interest" description="Disordered" evidence="1">
    <location>
        <begin position="36"/>
        <end position="69"/>
    </location>
</feature>
<feature type="region of interest" description="Disordered" evidence="1">
    <location>
        <begin position="188"/>
        <end position="211"/>
    </location>
</feature>
<dbReference type="EMBL" id="BAABUK010000033">
    <property type="protein sequence ID" value="GAA5816567.1"/>
    <property type="molecule type" value="Genomic_DNA"/>
</dbReference>
<dbReference type="Proteomes" id="UP001473302">
    <property type="component" value="Unassembled WGS sequence"/>
</dbReference>
<evidence type="ECO:0000313" key="2">
    <source>
        <dbReference type="EMBL" id="GAA5816567.1"/>
    </source>
</evidence>
<name>A0ABP9ZBT8_9FUNG</name>
<comment type="caution">
    <text evidence="2">The sequence shown here is derived from an EMBL/GenBank/DDBJ whole genome shotgun (WGS) entry which is preliminary data.</text>
</comment>
<proteinExistence type="predicted"/>
<reference evidence="2 3" key="1">
    <citation type="submission" date="2024-04" db="EMBL/GenBank/DDBJ databases">
        <title>genome sequences of Mucor flavus KT1a and Helicostylum pulchrum KT1b strains isolated from the surface of a dry-aged beef.</title>
        <authorList>
            <person name="Toyotome T."/>
            <person name="Hosono M."/>
            <person name="Torimaru M."/>
            <person name="Fukuda K."/>
            <person name="Mikami N."/>
        </authorList>
    </citation>
    <scope>NUCLEOTIDE SEQUENCE [LARGE SCALE GENOMIC DNA]</scope>
    <source>
        <strain evidence="2 3">KT1a</strain>
    </source>
</reference>
<evidence type="ECO:0000313" key="3">
    <source>
        <dbReference type="Proteomes" id="UP001473302"/>
    </source>
</evidence>
<organism evidence="2 3">
    <name type="scientific">Mucor flavus</name>
    <dbReference type="NCBI Taxonomy" id="439312"/>
    <lineage>
        <taxon>Eukaryota</taxon>
        <taxon>Fungi</taxon>
        <taxon>Fungi incertae sedis</taxon>
        <taxon>Mucoromycota</taxon>
        <taxon>Mucoromycotina</taxon>
        <taxon>Mucoromycetes</taxon>
        <taxon>Mucorales</taxon>
        <taxon>Mucorineae</taxon>
        <taxon>Mucoraceae</taxon>
        <taxon>Mucor</taxon>
    </lineage>
</organism>
<keyword evidence="3" id="KW-1185">Reference proteome</keyword>
<accession>A0ABP9ZBT8</accession>
<sequence length="211" mass="23396">MERRQALNTPSTALKKGRPKSFISWIFHNNSVPVSDETEVEESQPEVRDRHRINTSLSSPTTGGSYTHSSIEATVSNYGNHSDIEIPNRRQSHLYTPFHGNVPDDYKRRSYYLAPPDANISSASLTRSATWQPSTTATAADDHVLLGADIIPDRRTSRNYAANPEIQARLNAMLNSDRTAYLSTVLQSNHRGGSGSSHVQRRSTTPSNTMS</sequence>
<protein>
    <submittedName>
        <fullName evidence="2">Uncharacterized protein</fullName>
    </submittedName>
</protein>
<gene>
    <name evidence="2" type="ORF">MFLAVUS_010097</name>
</gene>
<feature type="compositionally biased region" description="Polar residues" evidence="1">
    <location>
        <begin position="54"/>
        <end position="69"/>
    </location>
</feature>
<evidence type="ECO:0000256" key="1">
    <source>
        <dbReference type="SAM" id="MobiDB-lite"/>
    </source>
</evidence>